<dbReference type="OrthoDB" id="57314at2157"/>
<dbReference type="KEGG" id="tac:Ta0077"/>
<reference evidence="6 7" key="1">
    <citation type="journal article" date="2000" name="Nature">
        <title>The genome sequence of the thermoacidophilic scavenger Thermoplasma acidophilum.</title>
        <authorList>
            <person name="Ruepp A."/>
            <person name="Graml W."/>
            <person name="Santos-Martinez M.L."/>
            <person name="Koretke K.K."/>
            <person name="Volker C."/>
            <person name="Mewes H.W."/>
            <person name="Frishman D."/>
            <person name="Stocker S."/>
            <person name="Lupas A.N."/>
            <person name="Baumeister W."/>
        </authorList>
    </citation>
    <scope>NUCLEOTIDE SEQUENCE [LARGE SCALE GENOMIC DNA]</scope>
    <source>
        <strain evidence="7">ATCC 25905 / DSM 1728 / JCM 9062 / NBRC 15155 / AMRC-C165</strain>
    </source>
</reference>
<evidence type="ECO:0000256" key="4">
    <source>
        <dbReference type="ARBA" id="ARBA00023136"/>
    </source>
</evidence>
<feature type="transmembrane region" description="Helical" evidence="5">
    <location>
        <begin position="397"/>
        <end position="418"/>
    </location>
</feature>
<keyword evidence="2 5" id="KW-0812">Transmembrane</keyword>
<feature type="transmembrane region" description="Helical" evidence="5">
    <location>
        <begin position="186"/>
        <end position="206"/>
    </location>
</feature>
<dbReference type="AlphaFoldDB" id="Q9HLZ6"/>
<proteinExistence type="predicted"/>
<evidence type="ECO:0000256" key="3">
    <source>
        <dbReference type="ARBA" id="ARBA00022989"/>
    </source>
</evidence>
<dbReference type="GO" id="GO:0016020">
    <property type="term" value="C:membrane"/>
    <property type="evidence" value="ECO:0007669"/>
    <property type="project" value="UniProtKB-SubCell"/>
</dbReference>
<feature type="transmembrane region" description="Helical" evidence="5">
    <location>
        <begin position="218"/>
        <end position="238"/>
    </location>
</feature>
<evidence type="ECO:0000313" key="6">
    <source>
        <dbReference type="EMBL" id="CAC11225.1"/>
    </source>
</evidence>
<dbReference type="EMBL" id="AL445063">
    <property type="protein sequence ID" value="CAC11225.1"/>
    <property type="molecule type" value="Genomic_DNA"/>
</dbReference>
<evidence type="ECO:0000313" key="7">
    <source>
        <dbReference type="Proteomes" id="UP000001024"/>
    </source>
</evidence>
<sequence length="433" mass="47582">MGSAISSSFGPFIQSLSSIGPMLNIIGLFSIIAAIDYRDLFYIVIIAFAFSAFNIYMPYRASSLIRSNGGYYAVTGLMSGKRAGVATAYLYLIYGFSTLPSITLFLMSFASFFMNSFYVEMLIPVFYTSIALYAVSKGVGRSINIMKALDIIEIAFIIALDGFMLAHPEGHVPGPNEINFAGGSLWSGLLFGMLMFAGVGSAFFITENTKDGRKRVPLGILTAFIVSGILMSLSAYAVQSFLGEKMISYSLNPYIIVDYLRSSAGSIVYYAFIFFSVSSAFNLTIGYLNSFRNAVVRMSLDNIFEIDMRRFYALIFALNLAISWGFYLTLGVFYGFIIVSGIVSSMYLTVHLISTVALSRHEISSRRNRYMAILSASFLILAVTLVYSIIADATSDIMIDLIYLAGVILVSISILFHFKGKALERVKFGGDEA</sequence>
<dbReference type="STRING" id="273075.gene:9571292"/>
<dbReference type="eggNOG" id="arCOG03654">
    <property type="taxonomic scope" value="Archaea"/>
</dbReference>
<protein>
    <submittedName>
        <fullName evidence="6">Ethanolamine permease related protein</fullName>
    </submittedName>
</protein>
<feature type="transmembrane region" description="Helical" evidence="5">
    <location>
        <begin position="88"/>
        <end position="110"/>
    </location>
</feature>
<dbReference type="InterPro" id="IPR050367">
    <property type="entry name" value="APC_superfamily"/>
</dbReference>
<keyword evidence="7" id="KW-1185">Reference proteome</keyword>
<dbReference type="HOGENOM" id="CLU_634047_0_0_2"/>
<feature type="transmembrane region" description="Helical" evidence="5">
    <location>
        <begin position="333"/>
        <end position="358"/>
    </location>
</feature>
<feature type="transmembrane region" description="Helical" evidence="5">
    <location>
        <begin position="12"/>
        <end position="34"/>
    </location>
</feature>
<dbReference type="PANTHER" id="PTHR42770">
    <property type="entry name" value="AMINO ACID TRANSPORTER-RELATED"/>
    <property type="match status" value="1"/>
</dbReference>
<gene>
    <name evidence="6" type="ordered locus">Ta0077</name>
</gene>
<evidence type="ECO:0000256" key="5">
    <source>
        <dbReference type="SAM" id="Phobius"/>
    </source>
</evidence>
<feature type="transmembrane region" description="Helical" evidence="5">
    <location>
        <begin position="311"/>
        <end position="327"/>
    </location>
</feature>
<feature type="transmembrane region" description="Helical" evidence="5">
    <location>
        <begin position="148"/>
        <end position="166"/>
    </location>
</feature>
<dbReference type="InParanoid" id="Q9HLZ6"/>
<feature type="transmembrane region" description="Helical" evidence="5">
    <location>
        <begin position="267"/>
        <end position="290"/>
    </location>
</feature>
<dbReference type="PIRSF" id="PIRSF006060">
    <property type="entry name" value="AA_transporter"/>
    <property type="match status" value="1"/>
</dbReference>
<comment type="subcellular location">
    <subcellularLocation>
        <location evidence="1">Membrane</location>
        <topology evidence="1">Multi-pass membrane protein</topology>
    </subcellularLocation>
</comment>
<dbReference type="PaxDb" id="273075-Ta0077"/>
<keyword evidence="4 5" id="KW-0472">Membrane</keyword>
<feature type="transmembrane region" description="Helical" evidence="5">
    <location>
        <begin position="370"/>
        <end position="391"/>
    </location>
</feature>
<keyword evidence="3 5" id="KW-1133">Transmembrane helix</keyword>
<name>Q9HLZ6_THEAC</name>
<dbReference type="EnsemblBacteria" id="CAC11225">
    <property type="protein sequence ID" value="CAC11225"/>
    <property type="gene ID" value="CAC11225"/>
</dbReference>
<dbReference type="Proteomes" id="UP000001024">
    <property type="component" value="Chromosome"/>
</dbReference>
<accession>Q9HLZ6</accession>
<organism evidence="6 7">
    <name type="scientific">Thermoplasma acidophilum (strain ATCC 25905 / DSM 1728 / JCM 9062 / NBRC 15155 / AMRC-C165)</name>
    <dbReference type="NCBI Taxonomy" id="273075"/>
    <lineage>
        <taxon>Archaea</taxon>
        <taxon>Methanobacteriati</taxon>
        <taxon>Thermoplasmatota</taxon>
        <taxon>Thermoplasmata</taxon>
        <taxon>Thermoplasmatales</taxon>
        <taxon>Thermoplasmataceae</taxon>
        <taxon>Thermoplasma</taxon>
    </lineage>
</organism>
<evidence type="ECO:0000256" key="2">
    <source>
        <dbReference type="ARBA" id="ARBA00022692"/>
    </source>
</evidence>
<evidence type="ECO:0000256" key="1">
    <source>
        <dbReference type="ARBA" id="ARBA00004141"/>
    </source>
</evidence>
<dbReference type="PANTHER" id="PTHR42770:SF11">
    <property type="entry name" value="INNER MEMBRANE TRANSPORT PROTEIN YBAT"/>
    <property type="match status" value="1"/>
</dbReference>
<dbReference type="Gene3D" id="1.20.1740.10">
    <property type="entry name" value="Amino acid/polyamine transporter I"/>
    <property type="match status" value="1"/>
</dbReference>
<dbReference type="RefSeq" id="WP_010900505.1">
    <property type="nucleotide sequence ID" value="NC_002578.1"/>
</dbReference>
<feature type="transmembrane region" description="Helical" evidence="5">
    <location>
        <begin position="116"/>
        <end position="136"/>
    </location>
</feature>
<feature type="transmembrane region" description="Helical" evidence="5">
    <location>
        <begin position="40"/>
        <end position="57"/>
    </location>
</feature>